<name>A0A914B6B9_PATMI</name>
<evidence type="ECO:0000259" key="1">
    <source>
        <dbReference type="Pfam" id="PF10551"/>
    </source>
</evidence>
<dbReference type="GeneID" id="119739937"/>
<reference evidence="2" key="1">
    <citation type="submission" date="2022-11" db="UniProtKB">
        <authorList>
            <consortium name="EnsemblMetazoa"/>
        </authorList>
    </citation>
    <scope>IDENTIFICATION</scope>
</reference>
<dbReference type="PANTHER" id="PTHR47160">
    <property type="entry name" value="PUTATIVE-RELATED"/>
    <property type="match status" value="1"/>
</dbReference>
<dbReference type="Proteomes" id="UP000887568">
    <property type="component" value="Unplaced"/>
</dbReference>
<dbReference type="PANTHER" id="PTHR47160:SF10">
    <property type="entry name" value="MULE TRANSPOSASE DOMAIN-CONTAINING PROTEIN"/>
    <property type="match status" value="1"/>
</dbReference>
<feature type="domain" description="MULE transposase" evidence="1">
    <location>
        <begin position="2"/>
        <end position="62"/>
    </location>
</feature>
<dbReference type="OrthoDB" id="10051448at2759"/>
<dbReference type="Pfam" id="PF10551">
    <property type="entry name" value="MULE"/>
    <property type="match status" value="1"/>
</dbReference>
<sequence length="244" mass="28067">MYALMSGKKAGDYKAVLRAVKKALPDELELQEAMVDFEAGIWKALSAVFPQVKRLGCSFHWKQAVWRKIQVLGLQTAYKQSKDVHQLLKELMTLPCLPAEIIETVFQSLRERAEGPLLQQVFKYVHDTWITSDVWTPSSWSTFLSSIRTNNDVEGWHSRLNWKTGRANLTLYELISALHREALSVGIQMRLVSEKKLSKFQRRQWRSQQARLFALWDEFVSGQRTAKHLLRAAANIVGQAPDDK</sequence>
<dbReference type="AlphaFoldDB" id="A0A914B6B9"/>
<dbReference type="EnsemblMetazoa" id="XM_038215079.1">
    <property type="protein sequence ID" value="XP_038071007.1"/>
    <property type="gene ID" value="LOC119739937"/>
</dbReference>
<proteinExistence type="predicted"/>
<dbReference type="InterPro" id="IPR018289">
    <property type="entry name" value="MULE_transposase_dom"/>
</dbReference>
<keyword evidence="3" id="KW-1185">Reference proteome</keyword>
<evidence type="ECO:0000313" key="2">
    <source>
        <dbReference type="EnsemblMetazoa" id="XP_038071007.1"/>
    </source>
</evidence>
<dbReference type="RefSeq" id="XP_038071007.1">
    <property type="nucleotide sequence ID" value="XM_038215079.1"/>
</dbReference>
<dbReference type="OMA" id="CLTVRRD"/>
<protein>
    <recommendedName>
        <fullName evidence="1">MULE transposase domain-containing protein</fullName>
    </recommendedName>
</protein>
<organism evidence="2 3">
    <name type="scientific">Patiria miniata</name>
    <name type="common">Bat star</name>
    <name type="synonym">Asterina miniata</name>
    <dbReference type="NCBI Taxonomy" id="46514"/>
    <lineage>
        <taxon>Eukaryota</taxon>
        <taxon>Metazoa</taxon>
        <taxon>Echinodermata</taxon>
        <taxon>Eleutherozoa</taxon>
        <taxon>Asterozoa</taxon>
        <taxon>Asteroidea</taxon>
        <taxon>Valvatacea</taxon>
        <taxon>Valvatida</taxon>
        <taxon>Asterinidae</taxon>
        <taxon>Patiria</taxon>
    </lineage>
</organism>
<evidence type="ECO:0000313" key="3">
    <source>
        <dbReference type="Proteomes" id="UP000887568"/>
    </source>
</evidence>
<accession>A0A914B6B9</accession>